<proteinExistence type="predicted"/>
<dbReference type="EMBL" id="FNPZ01000002">
    <property type="protein sequence ID" value="SDZ11382.1"/>
    <property type="molecule type" value="Genomic_DNA"/>
</dbReference>
<dbReference type="OrthoDB" id="9996832at2"/>
<reference evidence="1 2" key="1">
    <citation type="submission" date="2016-10" db="EMBL/GenBank/DDBJ databases">
        <authorList>
            <person name="de Groot N.N."/>
        </authorList>
    </citation>
    <scope>NUCLEOTIDE SEQUENCE [LARGE SCALE GENOMIC DNA]</scope>
    <source>
        <strain evidence="1 2">CGMCC 4.3491</strain>
    </source>
</reference>
<dbReference type="Proteomes" id="UP000198891">
    <property type="component" value="Unassembled WGS sequence"/>
</dbReference>
<dbReference type="AlphaFoldDB" id="A0A1H3QCX3"/>
<dbReference type="STRING" id="381665.SAMN05216554_2461"/>
<dbReference type="RefSeq" id="WP_092553897.1">
    <property type="nucleotide sequence ID" value="NZ_FNPZ01000002.1"/>
</dbReference>
<name>A0A1H3QCX3_9MICO</name>
<evidence type="ECO:0000313" key="2">
    <source>
        <dbReference type="Proteomes" id="UP000198891"/>
    </source>
</evidence>
<keyword evidence="2" id="KW-1185">Reference proteome</keyword>
<organism evidence="1 2">
    <name type="scientific">Herbiconiux ginsengi</name>
    <dbReference type="NCBI Taxonomy" id="381665"/>
    <lineage>
        <taxon>Bacteria</taxon>
        <taxon>Bacillati</taxon>
        <taxon>Actinomycetota</taxon>
        <taxon>Actinomycetes</taxon>
        <taxon>Micrococcales</taxon>
        <taxon>Microbacteriaceae</taxon>
        <taxon>Herbiconiux</taxon>
    </lineage>
</organism>
<sequence length="60" mass="7076">MSITEYSFSWLHQAQEERLTQELEFRRVAAERIEQQVPAPSVPKRVTRWLRRMSVAGGTM</sequence>
<protein>
    <submittedName>
        <fullName evidence="1">Uncharacterized protein</fullName>
    </submittedName>
</protein>
<gene>
    <name evidence="1" type="ORF">SAMN05216554_2461</name>
</gene>
<evidence type="ECO:0000313" key="1">
    <source>
        <dbReference type="EMBL" id="SDZ11382.1"/>
    </source>
</evidence>
<accession>A0A1H3QCX3</accession>